<evidence type="ECO:0000313" key="12">
    <source>
        <dbReference type="Proteomes" id="UP001465976"/>
    </source>
</evidence>
<keyword evidence="12" id="KW-1185">Reference proteome</keyword>
<keyword evidence="5" id="KW-0862">Zinc</keyword>
<dbReference type="SUPFAM" id="SSF51197">
    <property type="entry name" value="Clavaminate synthase-like"/>
    <property type="match status" value="1"/>
</dbReference>
<dbReference type="CDD" id="cd15571">
    <property type="entry name" value="ePHD"/>
    <property type="match status" value="1"/>
</dbReference>
<feature type="domain" description="PHD-type" evidence="10">
    <location>
        <begin position="613"/>
        <end position="752"/>
    </location>
</feature>
<feature type="region of interest" description="Disordered" evidence="7">
    <location>
        <begin position="1092"/>
        <end position="1126"/>
    </location>
</feature>
<feature type="compositionally biased region" description="Low complexity" evidence="7">
    <location>
        <begin position="503"/>
        <end position="512"/>
    </location>
</feature>
<feature type="region of interest" description="Disordered" evidence="7">
    <location>
        <begin position="1015"/>
        <end position="1080"/>
    </location>
</feature>
<feature type="compositionally biased region" description="Low complexity" evidence="7">
    <location>
        <begin position="1"/>
        <end position="16"/>
    </location>
</feature>
<feature type="compositionally biased region" description="Low complexity" evidence="7">
    <location>
        <begin position="1192"/>
        <end position="1201"/>
    </location>
</feature>
<accession>A0ABR3FWL7</accession>
<feature type="region of interest" description="Disordered" evidence="7">
    <location>
        <begin position="1159"/>
        <end position="1223"/>
    </location>
</feature>
<evidence type="ECO:0000256" key="4">
    <source>
        <dbReference type="ARBA" id="ARBA00022771"/>
    </source>
</evidence>
<reference evidence="11 12" key="1">
    <citation type="submission" date="2024-02" db="EMBL/GenBank/DDBJ databases">
        <title>A draft genome for the cacao thread blight pathogen Marasmius crinis-equi.</title>
        <authorList>
            <person name="Cohen S.P."/>
            <person name="Baruah I.K."/>
            <person name="Amoako-Attah I."/>
            <person name="Bukari Y."/>
            <person name="Meinhardt L.W."/>
            <person name="Bailey B.A."/>
        </authorList>
    </citation>
    <scope>NUCLEOTIDE SEQUENCE [LARGE SCALE GENOMIC DNA]</scope>
    <source>
        <strain evidence="11 12">GH-76</strain>
    </source>
</reference>
<evidence type="ECO:0000259" key="8">
    <source>
        <dbReference type="PROSITE" id="PS51183"/>
    </source>
</evidence>
<dbReference type="SMART" id="SM00545">
    <property type="entry name" value="JmjN"/>
    <property type="match status" value="1"/>
</dbReference>
<comment type="catalytic activity">
    <reaction evidence="6">
        <text>N(6),N(6),N(6)-trimethyl-L-lysyl(9)-[histone H3] + 2 2-oxoglutarate + 2 O2 = N(6)-methyl-L-lysyl(9)-[histone H3] + 2 formaldehyde + 2 succinate + 2 CO2</text>
        <dbReference type="Rhea" id="RHEA:60200"/>
        <dbReference type="Rhea" id="RHEA-COMP:15538"/>
        <dbReference type="Rhea" id="RHEA-COMP:15542"/>
        <dbReference type="ChEBI" id="CHEBI:15379"/>
        <dbReference type="ChEBI" id="CHEBI:16526"/>
        <dbReference type="ChEBI" id="CHEBI:16810"/>
        <dbReference type="ChEBI" id="CHEBI:16842"/>
        <dbReference type="ChEBI" id="CHEBI:30031"/>
        <dbReference type="ChEBI" id="CHEBI:61929"/>
        <dbReference type="ChEBI" id="CHEBI:61961"/>
        <dbReference type="EC" id="1.14.11.66"/>
    </reaction>
</comment>
<evidence type="ECO:0000259" key="10">
    <source>
        <dbReference type="PROSITE" id="PS51805"/>
    </source>
</evidence>
<dbReference type="Proteomes" id="UP001465976">
    <property type="component" value="Unassembled WGS sequence"/>
</dbReference>
<organism evidence="11 12">
    <name type="scientific">Marasmius crinis-equi</name>
    <dbReference type="NCBI Taxonomy" id="585013"/>
    <lineage>
        <taxon>Eukaryota</taxon>
        <taxon>Fungi</taxon>
        <taxon>Dikarya</taxon>
        <taxon>Basidiomycota</taxon>
        <taxon>Agaricomycotina</taxon>
        <taxon>Agaricomycetes</taxon>
        <taxon>Agaricomycetidae</taxon>
        <taxon>Agaricales</taxon>
        <taxon>Marasmiineae</taxon>
        <taxon>Marasmiaceae</taxon>
        <taxon>Marasmius</taxon>
    </lineage>
</organism>
<comment type="caution">
    <text evidence="11">The sequence shown here is derived from an EMBL/GenBank/DDBJ whole genome shotgun (WGS) entry which is preliminary data.</text>
</comment>
<dbReference type="Pfam" id="PF13771">
    <property type="entry name" value="zf-HC5HC2H"/>
    <property type="match status" value="1"/>
</dbReference>
<dbReference type="InterPro" id="IPR003349">
    <property type="entry name" value="JmjN"/>
</dbReference>
<dbReference type="Pfam" id="PF02375">
    <property type="entry name" value="JmjN"/>
    <property type="match status" value="1"/>
</dbReference>
<dbReference type="Pfam" id="PF02373">
    <property type="entry name" value="JmjC"/>
    <property type="match status" value="1"/>
</dbReference>
<dbReference type="PANTHER" id="PTHR10694:SF7">
    <property type="entry name" value="[HISTONE H3]-TRIMETHYL-L-LYSINE(9) DEMETHYLASE"/>
    <property type="match status" value="1"/>
</dbReference>
<dbReference type="InterPro" id="IPR034732">
    <property type="entry name" value="EPHD"/>
</dbReference>
<feature type="region of interest" description="Disordered" evidence="7">
    <location>
        <begin position="214"/>
        <end position="255"/>
    </location>
</feature>
<evidence type="ECO:0000256" key="6">
    <source>
        <dbReference type="ARBA" id="ARBA00049349"/>
    </source>
</evidence>
<proteinExistence type="inferred from homology"/>
<feature type="compositionally biased region" description="Basic and acidic residues" evidence="7">
    <location>
        <begin position="556"/>
        <end position="567"/>
    </location>
</feature>
<feature type="compositionally biased region" description="Low complexity" evidence="7">
    <location>
        <begin position="574"/>
        <end position="597"/>
    </location>
</feature>
<protein>
    <recommendedName>
        <fullName evidence="2">[histone H3]-trimethyl-L-lysine(9) demethylase</fullName>
        <ecNumber evidence="2">1.14.11.66</ecNumber>
    </recommendedName>
</protein>
<evidence type="ECO:0000256" key="7">
    <source>
        <dbReference type="SAM" id="MobiDB-lite"/>
    </source>
</evidence>
<evidence type="ECO:0000259" key="9">
    <source>
        <dbReference type="PROSITE" id="PS51184"/>
    </source>
</evidence>
<feature type="region of interest" description="Disordered" evidence="7">
    <location>
        <begin position="170"/>
        <end position="193"/>
    </location>
</feature>
<dbReference type="InterPro" id="IPR013083">
    <property type="entry name" value="Znf_RING/FYVE/PHD"/>
</dbReference>
<dbReference type="EC" id="1.14.11.66" evidence="2"/>
<comment type="similarity">
    <text evidence="1">Belongs to the JHDM3 histone demethylase family.</text>
</comment>
<feature type="domain" description="JmjN" evidence="8">
    <location>
        <begin position="59"/>
        <end position="100"/>
    </location>
</feature>
<sequence>MASSSPTPSLTPSIGSTPPPNIPVQPDHFYDGQPIHATPDSQGKTWLDPDDDRLATRGIPVFKPTMEEFRDFEAYMLRVERWGMNSGIVKVIPPKEWKDSLPPLKEQFSNVQIRTPIEQHMLGQAGLFKQQNFEKRKTMSVREWAEFCAQDEYRAPGIDEVGLHARANVKAKPRRTRKSAAMKADTVEPEMEGQVPVKEEPLDDGVVGMHEHGARAGTADTTPDGDEQKPKAKGRRPAQTKQTKEAKLVERAEKDRDFLETFDPHTHWLPPNTKPEDYTPEFCAKLERQFWRNCGWGKPPWYGADTQGSLYTDETTEWNVAHLDSELSRLLPSEGGLPGVNTPYLYWGMWRATFAWHVEDMDLFSINYIHFGAPKFWYAVPQGRASALEHAMRGFFPKEPTQCHQFLRHKSFLASPTSLAKSACKPNHCVQHSGEFIITYPRGYHAGFNLGFNCAESVNFALASWLELGKVAKACECIPDSVRIDVNKLLEDRDRRERERALSSSSSGSSSSALQAKRKRPSVDAKPISSTSKNVVKREEVTVVIPPLSKVGIGKRKSEGSSEDSPKPKKPKTKPSAQDVSSASSSSKPKPTIKIMPPKITLKLGPRPAEPEVFPCCLCISMSKEGLLRVHDPPINRKDAVEACGYSRDWAWMAHRDCARIVPETWVDEIEGTKEEAVFGVEGIVKDRWNLKCAACMKARPKAHGAPIQCTKGKCPKAFHISCARDVQDNNVVFNIVQEVEKEVVLLNLADTSTSTAPALSHVQALGSSQDQMQVDSQATHPAPGGNGMVVNGETNQDPPSDADVLKVIKKYEVQLLCPQHNPTVAAKKKASKQDRIKNDLLALPPMARIKIRVTAGVFEVTLLRVVEETSSVEVLWDRGSKREFKWGSVVFGNTEGPVQSKPSEVQAAPTPHVPEFQPNTTTAPAYTAPAPPPTYPSLVATTPQPPHHLQPAPSTTTTAYGQYAPTAYAGYPYWTYPAQAQTAYGQTTAPSGYPYGGTFSTPPVVATTVSIPTASASTSTSSPNTTSTPSLHTPTTPSVQTQSQHAPPLYSKFSARPGASTTTSAVKSRPKSQAQPPNVNKYYRNRELQWQTPYQPGSGPDPAQQQQQVRSQTQAYSQPPAVQQQQVQAQPQIQVYPATASQHQHQYQFSIPLVRNVDQEKSKQSQPEPVMDSLQVPPAGATTPSQPVQFTSTTLTTSAPAPTPTPSAAPSASSTTSPPSDLAKILSTLTTDQLTELIQNNPEIRDIVMSAVEKPTSS</sequence>
<dbReference type="PROSITE" id="PS51183">
    <property type="entry name" value="JMJN"/>
    <property type="match status" value="1"/>
</dbReference>
<evidence type="ECO:0000256" key="5">
    <source>
        <dbReference type="ARBA" id="ARBA00022833"/>
    </source>
</evidence>
<keyword evidence="4" id="KW-0863">Zinc-finger</keyword>
<feature type="region of interest" description="Disordered" evidence="7">
    <location>
        <begin position="552"/>
        <end position="597"/>
    </location>
</feature>
<evidence type="ECO:0000256" key="2">
    <source>
        <dbReference type="ARBA" id="ARBA00012900"/>
    </source>
</evidence>
<feature type="compositionally biased region" description="Low complexity" evidence="7">
    <location>
        <begin position="1209"/>
        <end position="1221"/>
    </location>
</feature>
<feature type="compositionally biased region" description="Basic residues" evidence="7">
    <location>
        <begin position="170"/>
        <end position="180"/>
    </location>
</feature>
<evidence type="ECO:0000256" key="3">
    <source>
        <dbReference type="ARBA" id="ARBA00022723"/>
    </source>
</evidence>
<dbReference type="Gene3D" id="2.60.120.650">
    <property type="entry name" value="Cupin"/>
    <property type="match status" value="2"/>
</dbReference>
<dbReference type="PROSITE" id="PS51184">
    <property type="entry name" value="JMJC"/>
    <property type="match status" value="1"/>
</dbReference>
<feature type="compositionally biased region" description="Polar residues" evidence="7">
    <location>
        <begin position="1060"/>
        <end position="1079"/>
    </location>
</feature>
<feature type="compositionally biased region" description="Low complexity" evidence="7">
    <location>
        <begin position="1015"/>
        <end position="1045"/>
    </location>
</feature>
<feature type="domain" description="JmjC" evidence="9">
    <location>
        <begin position="312"/>
        <end position="477"/>
    </location>
</feature>
<dbReference type="PANTHER" id="PTHR10694">
    <property type="entry name" value="LYSINE-SPECIFIC DEMETHYLASE"/>
    <property type="match status" value="1"/>
</dbReference>
<keyword evidence="3" id="KW-0479">Metal-binding</keyword>
<dbReference type="EMBL" id="JBAHYK010000050">
    <property type="protein sequence ID" value="KAL0579727.1"/>
    <property type="molecule type" value="Genomic_DNA"/>
</dbReference>
<dbReference type="Gene3D" id="3.30.40.10">
    <property type="entry name" value="Zinc/RING finger domain, C3HC4 (zinc finger)"/>
    <property type="match status" value="1"/>
</dbReference>
<dbReference type="InterPro" id="IPR003347">
    <property type="entry name" value="JmjC_dom"/>
</dbReference>
<feature type="region of interest" description="Disordered" evidence="7">
    <location>
        <begin position="1"/>
        <end position="51"/>
    </location>
</feature>
<dbReference type="SMART" id="SM00558">
    <property type="entry name" value="JmjC"/>
    <property type="match status" value="1"/>
</dbReference>
<gene>
    <name evidence="11" type="ORF">V5O48_002291</name>
</gene>
<feature type="compositionally biased region" description="Basic and acidic residues" evidence="7">
    <location>
        <begin position="242"/>
        <end position="255"/>
    </location>
</feature>
<feature type="region of interest" description="Disordered" evidence="7">
    <location>
        <begin position="497"/>
        <end position="532"/>
    </location>
</feature>
<dbReference type="PROSITE" id="PS51805">
    <property type="entry name" value="EPHD"/>
    <property type="match status" value="1"/>
</dbReference>
<evidence type="ECO:0000256" key="1">
    <source>
        <dbReference type="ARBA" id="ARBA00009711"/>
    </source>
</evidence>
<feature type="compositionally biased region" description="Low complexity" evidence="7">
    <location>
        <begin position="1096"/>
        <end position="1126"/>
    </location>
</feature>
<evidence type="ECO:0000313" key="11">
    <source>
        <dbReference type="EMBL" id="KAL0579727.1"/>
    </source>
</evidence>
<name>A0ABR3FWL7_9AGAR</name>